<dbReference type="InterPro" id="IPR038296">
    <property type="entry name" value="ParD_sf"/>
</dbReference>
<protein>
    <submittedName>
        <fullName evidence="3">Antitoxin ParD1</fullName>
    </submittedName>
</protein>
<gene>
    <name evidence="3" type="primary">parD</name>
    <name evidence="3" type="ORF">KL86PLE_90576</name>
</gene>
<dbReference type="NCBIfam" id="TIGR02606">
    <property type="entry name" value="antidote_CC2985"/>
    <property type="match status" value="1"/>
</dbReference>
<dbReference type="InterPro" id="IPR022789">
    <property type="entry name" value="ParD"/>
</dbReference>
<dbReference type="RefSeq" id="WP_100083524.1">
    <property type="nucleotide sequence ID" value="NZ_LT608334.1"/>
</dbReference>
<dbReference type="AlphaFoldDB" id="A0A212LQ09"/>
<organism evidence="3">
    <name type="scientific">uncultured Pleomorphomonas sp</name>
    <dbReference type="NCBI Taxonomy" id="442121"/>
    <lineage>
        <taxon>Bacteria</taxon>
        <taxon>Pseudomonadati</taxon>
        <taxon>Pseudomonadota</taxon>
        <taxon>Alphaproteobacteria</taxon>
        <taxon>Hyphomicrobiales</taxon>
        <taxon>Pleomorphomonadaceae</taxon>
        <taxon>Pleomorphomonas</taxon>
        <taxon>environmental samples</taxon>
    </lineage>
</organism>
<dbReference type="Pfam" id="PF03693">
    <property type="entry name" value="ParD_antitoxin"/>
    <property type="match status" value="1"/>
</dbReference>
<dbReference type="InterPro" id="IPR010985">
    <property type="entry name" value="Ribbon_hlx_hlx"/>
</dbReference>
<dbReference type="PANTHER" id="PTHR36582">
    <property type="entry name" value="ANTITOXIN PARD"/>
    <property type="match status" value="1"/>
</dbReference>
<reference evidence="3" key="1">
    <citation type="submission" date="2016-08" db="EMBL/GenBank/DDBJ databases">
        <authorList>
            <person name="Seilhamer J.J."/>
        </authorList>
    </citation>
    <scope>NUCLEOTIDE SEQUENCE</scope>
    <source>
        <strain evidence="3">86</strain>
    </source>
</reference>
<evidence type="ECO:0000256" key="2">
    <source>
        <dbReference type="ARBA" id="ARBA00022649"/>
    </source>
</evidence>
<evidence type="ECO:0000313" key="3">
    <source>
        <dbReference type="EMBL" id="SCM79664.1"/>
    </source>
</evidence>
<comment type="similarity">
    <text evidence="1">Belongs to the ParD antitoxin family.</text>
</comment>
<dbReference type="GO" id="GO:0006355">
    <property type="term" value="P:regulation of DNA-templated transcription"/>
    <property type="evidence" value="ECO:0007669"/>
    <property type="project" value="InterPro"/>
</dbReference>
<sequence>MPSSYTLGDRFEGFVRQLVASGRYASASEVLRDGLRLLEQQENLRQAKLDALKRDIAEGLDSGPSEPLDMEAIIEEARQLRRAAKKPSHHGA</sequence>
<dbReference type="Gene3D" id="6.10.10.120">
    <property type="entry name" value="Antitoxin ParD1-like"/>
    <property type="match status" value="1"/>
</dbReference>
<keyword evidence="2" id="KW-1277">Toxin-antitoxin system</keyword>
<proteinExistence type="inferred from homology"/>
<name>A0A212LQ09_9HYPH</name>
<dbReference type="SUPFAM" id="SSF47598">
    <property type="entry name" value="Ribbon-helix-helix"/>
    <property type="match status" value="1"/>
</dbReference>
<accession>A0A212LQ09</accession>
<dbReference type="EMBL" id="FMJD01000013">
    <property type="protein sequence ID" value="SCM79664.1"/>
    <property type="molecule type" value="Genomic_DNA"/>
</dbReference>
<evidence type="ECO:0000256" key="1">
    <source>
        <dbReference type="ARBA" id="ARBA00008580"/>
    </source>
</evidence>
<dbReference type="PANTHER" id="PTHR36582:SF2">
    <property type="entry name" value="ANTITOXIN PARD"/>
    <property type="match status" value="1"/>
</dbReference>